<dbReference type="EMBL" id="AHYT01000001">
    <property type="protein sequence ID" value="EOT30322.1"/>
    <property type="molecule type" value="Genomic_DNA"/>
</dbReference>
<name>S0NTJ4_9ENTE</name>
<proteinExistence type="predicted"/>
<evidence type="ECO:0000313" key="3">
    <source>
        <dbReference type="Proteomes" id="UP000014136"/>
    </source>
</evidence>
<feature type="domain" description="VOC" evidence="1">
    <location>
        <begin position="5"/>
        <end position="148"/>
    </location>
</feature>
<dbReference type="eggNOG" id="COG0346">
    <property type="taxonomic scope" value="Bacteria"/>
</dbReference>
<dbReference type="PATRIC" id="fig|1139996.3.peg.15"/>
<accession>S0NTJ4</accession>
<dbReference type="Proteomes" id="UP000014136">
    <property type="component" value="Unassembled WGS sequence"/>
</dbReference>
<evidence type="ECO:0000259" key="1">
    <source>
        <dbReference type="PROSITE" id="PS51819"/>
    </source>
</evidence>
<dbReference type="Gene3D" id="3.10.180.10">
    <property type="entry name" value="2,3-Dihydroxybiphenyl 1,2-Dioxygenase, domain 1"/>
    <property type="match status" value="1"/>
</dbReference>
<dbReference type="Pfam" id="PF13468">
    <property type="entry name" value="Glyoxalase_3"/>
    <property type="match status" value="1"/>
</dbReference>
<dbReference type="InterPro" id="IPR025870">
    <property type="entry name" value="Glyoxalase-like_dom"/>
</dbReference>
<gene>
    <name evidence="2" type="ORF">OMQ_00025</name>
</gene>
<dbReference type="PROSITE" id="PS51819">
    <property type="entry name" value="VOC"/>
    <property type="match status" value="1"/>
</dbReference>
<dbReference type="OrthoDB" id="9111355at2"/>
<keyword evidence="3" id="KW-1185">Reference proteome</keyword>
<dbReference type="PANTHER" id="PTHR40265">
    <property type="entry name" value="BLL2707 PROTEIN"/>
    <property type="match status" value="1"/>
</dbReference>
<dbReference type="STRING" id="41997.RV16_GL001390"/>
<dbReference type="PANTHER" id="PTHR40265:SF1">
    <property type="entry name" value="GLYOXALASE-LIKE DOMAIN-CONTAINING PROTEIN"/>
    <property type="match status" value="1"/>
</dbReference>
<reference evidence="2 3" key="1">
    <citation type="submission" date="2013-03" db="EMBL/GenBank/DDBJ databases">
        <title>The Genome Sequence of Enterococcus saccharolyticus ATCC_43076 (Illumina only assembly).</title>
        <authorList>
            <consortium name="The Broad Institute Genomics Platform"/>
            <consortium name="The Broad Institute Genome Sequencing Center for Infectious Disease"/>
            <person name="Earl A."/>
            <person name="Russ C."/>
            <person name="Gilmore M."/>
            <person name="Surin D."/>
            <person name="Walker B."/>
            <person name="Young S."/>
            <person name="Zeng Q."/>
            <person name="Gargeya S."/>
            <person name="Fitzgerald M."/>
            <person name="Haas B."/>
            <person name="Abouelleil A."/>
            <person name="Allen A.W."/>
            <person name="Alvarado L."/>
            <person name="Arachchi H.M."/>
            <person name="Berlin A.M."/>
            <person name="Chapman S.B."/>
            <person name="Gainer-Dewar J."/>
            <person name="Goldberg J."/>
            <person name="Griggs A."/>
            <person name="Gujja S."/>
            <person name="Hansen M."/>
            <person name="Howarth C."/>
            <person name="Imamovic A."/>
            <person name="Ireland A."/>
            <person name="Larimer J."/>
            <person name="McCowan C."/>
            <person name="Murphy C."/>
            <person name="Pearson M."/>
            <person name="Poon T.W."/>
            <person name="Priest M."/>
            <person name="Roberts A."/>
            <person name="Saif S."/>
            <person name="Shea T."/>
            <person name="Sisk P."/>
            <person name="Sykes S."/>
            <person name="Wortman J."/>
            <person name="Nusbaum C."/>
            <person name="Birren B."/>
        </authorList>
    </citation>
    <scope>NUCLEOTIDE SEQUENCE [LARGE SCALE GENOMIC DNA]</scope>
    <source>
        <strain evidence="2 3">ATCC 43076</strain>
    </source>
</reference>
<dbReference type="HOGENOM" id="CLU_094158_0_0_9"/>
<sequence>MASIKWDHTVHYVNDLDQAIQTFQQAGLVAAFGGKHTDWGTYNALSYFDLSYLEFLGVEDPGLASQADPQHVVVNDAVKHLPQEEILSRVALRTDDIEALAVQLKERGAKLSEIFDGKRHDAEGNLIEWRMLSILGDIDGLPYPFVIQWGGTEDQRRKQLTQAKVIQQHPAGELAIVRAVFEVADPEKVIQQWQQFLGFQQVEINGEEALQVGNQSFVFTTGPANRLQQIVFEGSPALKGKQLTIGQGTYLFQ</sequence>
<dbReference type="SUPFAM" id="SSF54593">
    <property type="entry name" value="Glyoxalase/Bleomycin resistance protein/Dihydroxybiphenyl dioxygenase"/>
    <property type="match status" value="1"/>
</dbReference>
<comment type="caution">
    <text evidence="2">The sequence shown here is derived from an EMBL/GenBank/DDBJ whole genome shotgun (WGS) entry which is preliminary data.</text>
</comment>
<dbReference type="RefSeq" id="WP_016173837.1">
    <property type="nucleotide sequence ID" value="NZ_KE136389.1"/>
</dbReference>
<dbReference type="AlphaFoldDB" id="S0NTJ4"/>
<protein>
    <recommendedName>
        <fullName evidence="1">VOC domain-containing protein</fullName>
    </recommendedName>
</protein>
<organism evidence="2 3">
    <name type="scientific">Enterococcus saccharolyticus subsp. saccharolyticus ATCC 43076</name>
    <dbReference type="NCBI Taxonomy" id="1139996"/>
    <lineage>
        <taxon>Bacteria</taxon>
        <taxon>Bacillati</taxon>
        <taxon>Bacillota</taxon>
        <taxon>Bacilli</taxon>
        <taxon>Lactobacillales</taxon>
        <taxon>Enterococcaceae</taxon>
        <taxon>Enterococcus</taxon>
    </lineage>
</organism>
<evidence type="ECO:0000313" key="2">
    <source>
        <dbReference type="EMBL" id="EOT30322.1"/>
    </source>
</evidence>
<dbReference type="InterPro" id="IPR029068">
    <property type="entry name" value="Glyas_Bleomycin-R_OHBP_Dase"/>
</dbReference>
<dbReference type="InterPro" id="IPR037523">
    <property type="entry name" value="VOC_core"/>
</dbReference>